<sequence length="94" mass="10804">MGAVVECHFCQFTKNSAAKLKKFFNIVKLSFKIYFNFSLEFIEKFIKKHIQRQPPKLGIANRSAQALGSNNPAPQGRRIKNKPARVVFLTMVLY</sequence>
<proteinExistence type="predicted"/>
<dbReference type="AlphaFoldDB" id="A0A1F6NEI0"/>
<gene>
    <name evidence="1" type="ORF">A2373_03010</name>
</gene>
<dbReference type="EMBL" id="MFQS01000042">
    <property type="protein sequence ID" value="OGH82376.1"/>
    <property type="molecule type" value="Genomic_DNA"/>
</dbReference>
<organism evidence="1 2">
    <name type="scientific">Candidatus Magasanikbacteria bacterium RIFOXYB1_FULL_40_15</name>
    <dbReference type="NCBI Taxonomy" id="1798697"/>
    <lineage>
        <taxon>Bacteria</taxon>
        <taxon>Candidatus Magasanikiibacteriota</taxon>
    </lineage>
</organism>
<evidence type="ECO:0000313" key="2">
    <source>
        <dbReference type="Proteomes" id="UP000176300"/>
    </source>
</evidence>
<evidence type="ECO:0000313" key="1">
    <source>
        <dbReference type="EMBL" id="OGH82376.1"/>
    </source>
</evidence>
<protein>
    <submittedName>
        <fullName evidence="1">Uncharacterized protein</fullName>
    </submittedName>
</protein>
<accession>A0A1F6NEI0</accession>
<dbReference type="STRING" id="1798697.A2373_03010"/>
<comment type="caution">
    <text evidence="1">The sequence shown here is derived from an EMBL/GenBank/DDBJ whole genome shotgun (WGS) entry which is preliminary data.</text>
</comment>
<name>A0A1F6NEI0_9BACT</name>
<reference evidence="1 2" key="1">
    <citation type="journal article" date="2016" name="Nat. Commun.">
        <title>Thousands of microbial genomes shed light on interconnected biogeochemical processes in an aquifer system.</title>
        <authorList>
            <person name="Anantharaman K."/>
            <person name="Brown C.T."/>
            <person name="Hug L.A."/>
            <person name="Sharon I."/>
            <person name="Castelle C.J."/>
            <person name="Probst A.J."/>
            <person name="Thomas B.C."/>
            <person name="Singh A."/>
            <person name="Wilkins M.J."/>
            <person name="Karaoz U."/>
            <person name="Brodie E.L."/>
            <person name="Williams K.H."/>
            <person name="Hubbard S.S."/>
            <person name="Banfield J.F."/>
        </authorList>
    </citation>
    <scope>NUCLEOTIDE SEQUENCE [LARGE SCALE GENOMIC DNA]</scope>
</reference>
<dbReference type="Proteomes" id="UP000176300">
    <property type="component" value="Unassembled WGS sequence"/>
</dbReference>